<accession>A0A418HJ20</accession>
<evidence type="ECO:0000313" key="3">
    <source>
        <dbReference type="Proteomes" id="UP000283576"/>
    </source>
</evidence>
<protein>
    <submittedName>
        <fullName evidence="2">CHAP domain-containing protein</fullName>
    </submittedName>
</protein>
<dbReference type="Gene3D" id="3.90.1720.10">
    <property type="entry name" value="endopeptidase domain like (from Nostoc punctiforme)"/>
    <property type="match status" value="1"/>
</dbReference>
<evidence type="ECO:0000313" key="1">
    <source>
        <dbReference type="EMBL" id="RIL35965.1"/>
    </source>
</evidence>
<sequence length="34" mass="3937">MTITKTKKEAVAYLKSLEGKYLDYDGWYGAQCFD</sequence>
<evidence type="ECO:0000313" key="2">
    <source>
        <dbReference type="EMBL" id="RIL36003.1"/>
    </source>
</evidence>
<feature type="non-terminal residue" evidence="2">
    <location>
        <position position="34"/>
    </location>
</feature>
<comment type="caution">
    <text evidence="2">The sequence shown here is derived from an EMBL/GenBank/DDBJ whole genome shotgun (WGS) entry which is preliminary data.</text>
</comment>
<name>A0A418HJ20_STAGA</name>
<reference evidence="2 3" key="1">
    <citation type="journal article" date="2016" name="Front. Microbiol.">
        <title>Comprehensive Phylogenetic Analysis of Bovine Non-aureus Staphylococci Species Based on Whole-Genome Sequencing.</title>
        <authorList>
            <person name="Naushad S."/>
            <person name="Barkema H.W."/>
            <person name="Luby C."/>
            <person name="Condas L.A."/>
            <person name="Nobrega D.B."/>
            <person name="Carson D.A."/>
            <person name="De Buck J."/>
        </authorList>
    </citation>
    <scope>NUCLEOTIDE SEQUENCE [LARGE SCALE GENOMIC DNA]</scope>
    <source>
        <strain evidence="2 3">SNUC 1388</strain>
    </source>
</reference>
<gene>
    <name evidence="2" type="ORF">BUZ01_15990</name>
    <name evidence="1" type="ORF">BUZ01_16000</name>
</gene>
<organism evidence="2 3">
    <name type="scientific">Staphylococcus gallinarum</name>
    <dbReference type="NCBI Taxonomy" id="1293"/>
    <lineage>
        <taxon>Bacteria</taxon>
        <taxon>Bacillati</taxon>
        <taxon>Bacillota</taxon>
        <taxon>Bacilli</taxon>
        <taxon>Bacillales</taxon>
        <taxon>Staphylococcaceae</taxon>
        <taxon>Staphylococcus</taxon>
    </lineage>
</organism>
<proteinExistence type="predicted"/>
<dbReference type="EMBL" id="QXRZ01000424">
    <property type="protein sequence ID" value="RIL35965.1"/>
    <property type="molecule type" value="Genomic_DNA"/>
</dbReference>
<dbReference type="EMBL" id="QXRZ01000422">
    <property type="protein sequence ID" value="RIL36003.1"/>
    <property type="molecule type" value="Genomic_DNA"/>
</dbReference>
<dbReference type="Proteomes" id="UP000283576">
    <property type="component" value="Unassembled WGS sequence"/>
</dbReference>
<dbReference type="AlphaFoldDB" id="A0A418HJ20"/>